<dbReference type="PATRIC" id="fig|1265819.5.peg.508"/>
<organism evidence="1 2">
    <name type="scientific">Listeria grandensis FSL F6-0971</name>
    <dbReference type="NCBI Taxonomy" id="1265819"/>
    <lineage>
        <taxon>Bacteria</taxon>
        <taxon>Bacillati</taxon>
        <taxon>Bacillota</taxon>
        <taxon>Bacilli</taxon>
        <taxon>Bacillales</taxon>
        <taxon>Listeriaceae</taxon>
        <taxon>Listeria</taxon>
    </lineage>
</organism>
<dbReference type="STRING" id="1265819.PGRAN_02575"/>
<dbReference type="Proteomes" id="UP000019253">
    <property type="component" value="Unassembled WGS sequence"/>
</dbReference>
<protein>
    <submittedName>
        <fullName evidence="1">ArpU family transcriptional regulator</fullName>
    </submittedName>
</protein>
<gene>
    <name evidence="1" type="ORF">PGRAN_02575</name>
</gene>
<proteinExistence type="predicted"/>
<dbReference type="RefSeq" id="WP_036064752.1">
    <property type="nucleotide sequence ID" value="NZ_AODD01000002.1"/>
</dbReference>
<dbReference type="EMBL" id="AODD01000002">
    <property type="protein sequence ID" value="EUJ24744.1"/>
    <property type="molecule type" value="Genomic_DNA"/>
</dbReference>
<dbReference type="AlphaFoldDB" id="W7BCA3"/>
<evidence type="ECO:0000313" key="1">
    <source>
        <dbReference type="EMBL" id="EUJ24744.1"/>
    </source>
</evidence>
<evidence type="ECO:0000313" key="2">
    <source>
        <dbReference type="Proteomes" id="UP000019253"/>
    </source>
</evidence>
<reference evidence="1 2" key="1">
    <citation type="journal article" date="2014" name="Int. J. Syst. Evol. Microbiol.">
        <title>Listeria floridensis sp. nov., Listeria aquatica sp. nov., Listeria cornellensis sp. nov., Listeria riparia sp. nov. and Listeria grandensis sp. nov., from agricultural and natural environments.</title>
        <authorList>
            <person name="den Bakker H.C."/>
            <person name="Warchocki S."/>
            <person name="Wright E.M."/>
            <person name="Allred A.F."/>
            <person name="Ahlstrom C."/>
            <person name="Manuel C.S."/>
            <person name="Stasiewicz M.J."/>
            <person name="Burrell A."/>
            <person name="Roof S."/>
            <person name="Strawn L."/>
            <person name="Fortes E.D."/>
            <person name="Nightingale K.K."/>
            <person name="Kephart D."/>
            <person name="Wiedmann M."/>
        </authorList>
    </citation>
    <scope>NUCLEOTIDE SEQUENCE [LARGE SCALE GENOMIC DNA]</scope>
    <source>
        <strain evidence="2">FSL F6-971</strain>
    </source>
</reference>
<sequence length="173" mass="20499">MEQLSLFNANNIEIDITSTRRNIWIEVERYQHAQHVIKRNGRAKVNLGAQQISDMPSVPQNEYTSNVERAVIEAQTELEDAKFYVEEFDDAMEQITNYKTRDADIRSRRREIFKYTFLKGWGRTRICAEFAISETLYYEEEREAIKQFSRNMGCYAIAHKNSKRKEGMFVDKH</sequence>
<comment type="caution">
    <text evidence="1">The sequence shown here is derived from an EMBL/GenBank/DDBJ whole genome shotgun (WGS) entry which is preliminary data.</text>
</comment>
<name>W7BCA3_9LIST</name>
<accession>W7BCA3</accession>
<keyword evidence="2" id="KW-1185">Reference proteome</keyword>